<feature type="modified residue" description="N6-(pyridoxal phosphate)lysine" evidence="2">
    <location>
        <position position="561"/>
    </location>
</feature>
<dbReference type="NCBIfam" id="TIGR02094">
    <property type="entry name" value="more_P_ylases"/>
    <property type="match status" value="1"/>
</dbReference>
<accession>A0A833P2M0</accession>
<protein>
    <submittedName>
        <fullName evidence="3">Alpha-glucan phosphorylase</fullName>
    </submittedName>
</protein>
<dbReference type="InterPro" id="IPR000811">
    <property type="entry name" value="Glyco_trans_35"/>
</dbReference>
<comment type="caution">
    <text evidence="3">The sequence shown here is derived from an EMBL/GenBank/DDBJ whole genome shotgun (WGS) entry which is preliminary data.</text>
</comment>
<dbReference type="GO" id="GO:0030170">
    <property type="term" value="F:pyridoxal phosphate binding"/>
    <property type="evidence" value="ECO:0007669"/>
    <property type="project" value="InterPro"/>
</dbReference>
<evidence type="ECO:0000256" key="1">
    <source>
        <dbReference type="ARBA" id="ARBA00006047"/>
    </source>
</evidence>
<reference evidence="3 4" key="1">
    <citation type="submission" date="2019-12" db="EMBL/GenBank/DDBJ databases">
        <authorList>
            <person name="Wolfe R."/>
            <person name="Danczak R."/>
            <person name="Wilkins M."/>
        </authorList>
    </citation>
    <scope>NUCLEOTIDE SEQUENCE [LARGE SCALE GENOMIC DNA]</scope>
    <source>
        <strain evidence="3">X2_MaxBin.013</strain>
    </source>
</reference>
<dbReference type="PIRSF" id="PIRSF000460">
    <property type="entry name" value="Pprylas_GlgP"/>
    <property type="match status" value="1"/>
</dbReference>
<dbReference type="Gene3D" id="3.40.50.2000">
    <property type="entry name" value="Glycogen Phosphorylase B"/>
    <property type="match status" value="3"/>
</dbReference>
<dbReference type="PANTHER" id="PTHR42655">
    <property type="entry name" value="GLYCOGEN PHOSPHORYLASE"/>
    <property type="match status" value="1"/>
</dbReference>
<evidence type="ECO:0000256" key="2">
    <source>
        <dbReference type="PIRSR" id="PIRSR000460-1"/>
    </source>
</evidence>
<evidence type="ECO:0000313" key="4">
    <source>
        <dbReference type="Proteomes" id="UP000488506"/>
    </source>
</evidence>
<organism evidence="3 4">
    <name type="scientific">Candidatus Saganbacteria bacterium</name>
    <dbReference type="NCBI Taxonomy" id="2575572"/>
    <lineage>
        <taxon>Bacteria</taxon>
        <taxon>Bacillati</taxon>
        <taxon>Saganbacteria</taxon>
    </lineage>
</organism>
<dbReference type="PANTHER" id="PTHR42655:SF1">
    <property type="entry name" value="GLYCOGEN PHOSPHORYLASE"/>
    <property type="match status" value="1"/>
</dbReference>
<dbReference type="GO" id="GO:0008184">
    <property type="term" value="F:glycogen phosphorylase activity"/>
    <property type="evidence" value="ECO:0007669"/>
    <property type="project" value="InterPro"/>
</dbReference>
<dbReference type="GO" id="GO:0005975">
    <property type="term" value="P:carbohydrate metabolic process"/>
    <property type="evidence" value="ECO:0007669"/>
    <property type="project" value="InterPro"/>
</dbReference>
<sequence>MVEYGIMLKNIINLIKLDPSEEKYKKDISDTQFFGFPIEPLIAAEEKLLDSKTNSIAYFSMEYGLAPSVYHTFKTVNKIKESNVLSEHEVFSNMKDMDYYHYLPLRKIIDLPIYSGGLGVLAGDTLKSAADLGLPLVGIGILWNKGYFKQKFWFRSGGQLPEVMSWDPHSYPGLIPLKPRINITLSGQELELKLWKYYVYSNDLKNVIPLILLDSNLPENQEYFRELTDQLYRSTNGWIKLCQRAILGMGGVKALEALKYPIKKFHLNEGHAALAVAQKAKKQNLEKIKSIFAYTCHTPVEAGHDRFDVQELEATLGNEISQIVKTYGRDEKNSSLINFTQFCLNTTSHINGVAQKHGEIMRLQFPKYKDRIKSITNGIHTHTWISKPFKELFNKHKNQIGDWEADPILLKNVNSLKNNQEFRSGLWQAHLENKKQLAEFLKFWHFNQKTFTIGWARRIAVYKRPTMLLNDPNRLISIAKKLGGLQIVIAGKAHPADIPASLHMDEMLSKITILNGERKILRICFLENYDTYFAKLLTSSVDIWLNNPLPPFEASGTSGMKALVNGVLQLSTLDGWVVEAASKNIGRIFGYVPEAGSIGNEGDLKLNEDSLTLYQNVEELGDLYYKTLVGIQKPENSEWVEMMINCISESGFFSTQRMVKEYSGQVWAT</sequence>
<dbReference type="InterPro" id="IPR011834">
    <property type="entry name" value="Agluc_phsphrylas"/>
</dbReference>
<dbReference type="InterPro" id="IPR052182">
    <property type="entry name" value="Glycogen/Maltodextrin_Phosph"/>
</dbReference>
<dbReference type="AlphaFoldDB" id="A0A833P2M0"/>
<gene>
    <name evidence="3" type="ORF">FD145_1573</name>
</gene>
<name>A0A833P2M0_UNCSA</name>
<keyword evidence="2" id="KW-0663">Pyridoxal phosphate</keyword>
<dbReference type="Proteomes" id="UP000488506">
    <property type="component" value="Unassembled WGS sequence"/>
</dbReference>
<proteinExistence type="inferred from homology"/>
<comment type="similarity">
    <text evidence="1">Belongs to the glycogen phosphorylase family.</text>
</comment>
<dbReference type="SUPFAM" id="SSF53756">
    <property type="entry name" value="UDP-Glycosyltransferase/glycogen phosphorylase"/>
    <property type="match status" value="1"/>
</dbReference>
<evidence type="ECO:0000313" key="3">
    <source>
        <dbReference type="EMBL" id="KAF0132750.1"/>
    </source>
</evidence>
<dbReference type="EMBL" id="WPAF01000044">
    <property type="protein sequence ID" value="KAF0132750.1"/>
    <property type="molecule type" value="Genomic_DNA"/>
</dbReference>
<dbReference type="Pfam" id="PF00343">
    <property type="entry name" value="Phosphorylase"/>
    <property type="match status" value="1"/>
</dbReference>